<dbReference type="InterPro" id="IPR004574">
    <property type="entry name" value="Alkb"/>
</dbReference>
<evidence type="ECO:0000259" key="11">
    <source>
        <dbReference type="PROSITE" id="PS51471"/>
    </source>
</evidence>
<dbReference type="Pfam" id="PF13532">
    <property type="entry name" value="2OG-FeII_Oxy_2"/>
    <property type="match status" value="1"/>
</dbReference>
<dbReference type="AlphaFoldDB" id="A0AAV9J4P2"/>
<evidence type="ECO:0000256" key="6">
    <source>
        <dbReference type="ARBA" id="ARBA00023004"/>
    </source>
</evidence>
<feature type="domain" description="Fe2OG dioxygenase" evidence="11">
    <location>
        <begin position="252"/>
        <end position="379"/>
    </location>
</feature>
<evidence type="ECO:0000256" key="2">
    <source>
        <dbReference type="ARBA" id="ARBA00012931"/>
    </source>
</evidence>
<reference evidence="12 13" key="1">
    <citation type="submission" date="2021-11" db="EMBL/GenBank/DDBJ databases">
        <title>Black yeast isolated from Biological Soil Crust.</title>
        <authorList>
            <person name="Kurbessoian T."/>
        </authorList>
    </citation>
    <scope>NUCLEOTIDE SEQUENCE [LARGE SCALE GENOMIC DNA]</scope>
    <source>
        <strain evidence="12 13">CCFEE 5522</strain>
    </source>
</reference>
<feature type="region of interest" description="Disordered" evidence="10">
    <location>
        <begin position="1"/>
        <end position="44"/>
    </location>
</feature>
<sequence length="399" mass="44418">MSYVSARGQVERGPGQSDERPKKRAKTDGGNAQPPPDAHAKPPDYLKSFFKRYQKYDKYEVARRLDLADCDVNSKTFTKHLVKPCAEDRPGGLEKAFSSFLGEAAIRDQNDGAEIHSEKPSVVYQLHNMPGLFIYPNLLPQDVQFTLLDKLLHRDLSNPEHKTNVHLHYDVPYPTSETGEPASFFDTSATHLDYKRKATHSPINTQKLLDKKLRWITLGGQYDWTNKVYPAGMPPAFPADVKTLVEDLFPMKAEAAIVNFYSPGETLSLHRDVSEECAQPLVSISLGCEAVFVVALDDANPQPGNQRIASIKLRSGDAVLMSGESRYAWHGVPKVIPGTCPEWLQDWPAVGSEENKERFKAHKGWMKGKRINLNVRQMFADADAEVEATEEDGAAVGGA</sequence>
<evidence type="ECO:0000256" key="10">
    <source>
        <dbReference type="SAM" id="MobiDB-lite"/>
    </source>
</evidence>
<evidence type="ECO:0000256" key="5">
    <source>
        <dbReference type="ARBA" id="ARBA00023002"/>
    </source>
</evidence>
<evidence type="ECO:0000256" key="7">
    <source>
        <dbReference type="ARBA" id="ARBA00023026"/>
    </source>
</evidence>
<name>A0AAV9J4P2_9PEZI</name>
<dbReference type="Proteomes" id="UP001324427">
    <property type="component" value="Unassembled WGS sequence"/>
</dbReference>
<comment type="caution">
    <text evidence="12">The sequence shown here is derived from an EMBL/GenBank/DDBJ whole genome shotgun (WGS) entry which is preliminary data.</text>
</comment>
<dbReference type="EC" id="1.14.11.53" evidence="2"/>
<dbReference type="PANTHER" id="PTHR16557">
    <property type="entry name" value="ALKYLATED DNA REPAIR PROTEIN ALKB-RELATED"/>
    <property type="match status" value="1"/>
</dbReference>
<dbReference type="GO" id="GO:1990931">
    <property type="term" value="F:mRNA N6-methyladenosine dioxygenase activity"/>
    <property type="evidence" value="ECO:0007669"/>
    <property type="project" value="UniProtKB-EC"/>
</dbReference>
<comment type="similarity">
    <text evidence="1">Belongs to the alkB family.</text>
</comment>
<evidence type="ECO:0000256" key="9">
    <source>
        <dbReference type="PIRSR" id="PIRSR604574-2"/>
    </source>
</evidence>
<organism evidence="12 13">
    <name type="scientific">Oleoguttula mirabilis</name>
    <dbReference type="NCBI Taxonomy" id="1507867"/>
    <lineage>
        <taxon>Eukaryota</taxon>
        <taxon>Fungi</taxon>
        <taxon>Dikarya</taxon>
        <taxon>Ascomycota</taxon>
        <taxon>Pezizomycotina</taxon>
        <taxon>Dothideomycetes</taxon>
        <taxon>Dothideomycetidae</taxon>
        <taxon>Mycosphaerellales</taxon>
        <taxon>Teratosphaeriaceae</taxon>
        <taxon>Oleoguttula</taxon>
    </lineage>
</organism>
<keyword evidence="13" id="KW-1185">Reference proteome</keyword>
<dbReference type="PROSITE" id="PS51471">
    <property type="entry name" value="FE2OG_OXY"/>
    <property type="match status" value="1"/>
</dbReference>
<feature type="binding site" evidence="9">
    <location>
        <position position="272"/>
    </location>
    <ligand>
        <name>Fe cation</name>
        <dbReference type="ChEBI" id="CHEBI:24875"/>
        <note>catalytic</note>
    </ligand>
</feature>
<proteinExistence type="inferred from homology"/>
<evidence type="ECO:0000256" key="1">
    <source>
        <dbReference type="ARBA" id="ARBA00007879"/>
    </source>
</evidence>
<feature type="binding site" evidence="9">
    <location>
        <position position="270"/>
    </location>
    <ligand>
        <name>Fe cation</name>
        <dbReference type="ChEBI" id="CHEBI:24875"/>
        <note>catalytic</note>
    </ligand>
</feature>
<evidence type="ECO:0000313" key="13">
    <source>
        <dbReference type="Proteomes" id="UP001324427"/>
    </source>
</evidence>
<keyword evidence="5" id="KW-0560">Oxidoreductase</keyword>
<feature type="binding site" evidence="9">
    <location>
        <position position="330"/>
    </location>
    <ligand>
        <name>Fe cation</name>
        <dbReference type="ChEBI" id="CHEBI:24875"/>
        <note>catalytic</note>
    </ligand>
</feature>
<keyword evidence="3 9" id="KW-0479">Metal-binding</keyword>
<dbReference type="InterPro" id="IPR027450">
    <property type="entry name" value="AlkB-like"/>
</dbReference>
<evidence type="ECO:0000256" key="3">
    <source>
        <dbReference type="ARBA" id="ARBA00022723"/>
    </source>
</evidence>
<keyword evidence="6 9" id="KW-0408">Iron</keyword>
<keyword evidence="7" id="KW-0843">Virulence</keyword>
<evidence type="ECO:0000313" key="12">
    <source>
        <dbReference type="EMBL" id="KAK4539936.1"/>
    </source>
</evidence>
<evidence type="ECO:0000256" key="4">
    <source>
        <dbReference type="ARBA" id="ARBA00022964"/>
    </source>
</evidence>
<dbReference type="EMBL" id="JAVFHQ010000079">
    <property type="protein sequence ID" value="KAK4539936.1"/>
    <property type="molecule type" value="Genomic_DNA"/>
</dbReference>
<comment type="cofactor">
    <cofactor evidence="9">
        <name>Fe(2+)</name>
        <dbReference type="ChEBI" id="CHEBI:29033"/>
    </cofactor>
    <text evidence="9">Binds 1 Fe(2+) ion per subunit.</text>
</comment>
<accession>A0AAV9J4P2</accession>
<dbReference type="PANTHER" id="PTHR16557:SF2">
    <property type="entry name" value="NUCLEIC ACID DIOXYGENASE ALKBH1"/>
    <property type="match status" value="1"/>
</dbReference>
<dbReference type="FunFam" id="2.60.120.590:FF:000014">
    <property type="entry name" value="Oxidoreductase, 2OG-Fe(II) oxygenase family family"/>
    <property type="match status" value="1"/>
</dbReference>
<dbReference type="GO" id="GO:0005634">
    <property type="term" value="C:nucleus"/>
    <property type="evidence" value="ECO:0007669"/>
    <property type="project" value="TreeGrafter"/>
</dbReference>
<dbReference type="SUPFAM" id="SSF51197">
    <property type="entry name" value="Clavaminate synthase-like"/>
    <property type="match status" value="1"/>
</dbReference>
<comment type="catalytic activity">
    <reaction evidence="8">
        <text>an N(6)-methyladenosine in mRNA + 2-oxoglutarate + O2 = an adenosine in mRNA + formaldehyde + succinate + CO2</text>
        <dbReference type="Rhea" id="RHEA:49520"/>
        <dbReference type="Rhea" id="RHEA-COMP:12414"/>
        <dbReference type="Rhea" id="RHEA-COMP:12417"/>
        <dbReference type="ChEBI" id="CHEBI:15379"/>
        <dbReference type="ChEBI" id="CHEBI:16526"/>
        <dbReference type="ChEBI" id="CHEBI:16810"/>
        <dbReference type="ChEBI" id="CHEBI:16842"/>
        <dbReference type="ChEBI" id="CHEBI:30031"/>
        <dbReference type="ChEBI" id="CHEBI:74411"/>
        <dbReference type="ChEBI" id="CHEBI:74449"/>
        <dbReference type="EC" id="1.14.11.53"/>
    </reaction>
    <physiologicalReaction direction="left-to-right" evidence="8">
        <dbReference type="Rhea" id="RHEA:49521"/>
    </physiologicalReaction>
</comment>
<dbReference type="Gene3D" id="2.60.120.590">
    <property type="entry name" value="Alpha-ketoglutarate-dependent dioxygenase AlkB-like"/>
    <property type="match status" value="1"/>
</dbReference>
<dbReference type="GO" id="GO:0046872">
    <property type="term" value="F:metal ion binding"/>
    <property type="evidence" value="ECO:0007669"/>
    <property type="project" value="UniProtKB-KW"/>
</dbReference>
<protein>
    <recommendedName>
        <fullName evidence="2">mRNA N(6)-methyladenine demethylase</fullName>
        <ecNumber evidence="2">1.14.11.53</ecNumber>
    </recommendedName>
</protein>
<dbReference type="InterPro" id="IPR005123">
    <property type="entry name" value="Oxoglu/Fe-dep_dioxygenase_dom"/>
</dbReference>
<dbReference type="GO" id="GO:0005737">
    <property type="term" value="C:cytoplasm"/>
    <property type="evidence" value="ECO:0007669"/>
    <property type="project" value="TreeGrafter"/>
</dbReference>
<evidence type="ECO:0000256" key="8">
    <source>
        <dbReference type="ARBA" id="ARBA00047565"/>
    </source>
</evidence>
<dbReference type="InterPro" id="IPR037151">
    <property type="entry name" value="AlkB-like_sf"/>
</dbReference>
<gene>
    <name evidence="12" type="ORF">LTR36_009978</name>
</gene>
<keyword evidence="4" id="KW-0223">Dioxygenase</keyword>